<evidence type="ECO:0000313" key="2">
    <source>
        <dbReference type="Proteomes" id="UP001056766"/>
    </source>
</evidence>
<protein>
    <submittedName>
        <fullName evidence="1">Uncharacterized protein</fullName>
    </submittedName>
</protein>
<comment type="caution">
    <text evidence="1">The sequence shown here is derived from an EMBL/GenBank/DDBJ whole genome shotgun (WGS) entry which is preliminary data.</text>
</comment>
<name>A0A9E5DAN6_9EURY</name>
<proteinExistence type="predicted"/>
<sequence length="72" mass="8018">MTRITATTEKPAISALMDIFEMSNLRAPGFDEVSDMLEMMGTHASIMDGAVSYEEEEVAHVHTLSIMDVKRK</sequence>
<dbReference type="AlphaFoldDB" id="A0A9E5DAN6"/>
<keyword evidence="2" id="KW-1185">Reference proteome</keyword>
<dbReference type="EMBL" id="JAGSOI010000003">
    <property type="protein sequence ID" value="MCM1985618.1"/>
    <property type="molecule type" value="Genomic_DNA"/>
</dbReference>
<reference evidence="1" key="1">
    <citation type="journal article" date="2021" name="mSystems">
        <title>Bacteria and Archaea Synergistically Convert Glycine Betaine to Biogenic Methane in the Formosa Cold Seep of the South China Sea.</title>
        <authorList>
            <person name="Li L."/>
            <person name="Zhang W."/>
            <person name="Zhang S."/>
            <person name="Song L."/>
            <person name="Sun Q."/>
            <person name="Zhang H."/>
            <person name="Xiang H."/>
            <person name="Dong X."/>
        </authorList>
    </citation>
    <scope>NUCLEOTIDE SEQUENCE</scope>
    <source>
        <strain evidence="1">LLY</strain>
    </source>
</reference>
<reference evidence="1" key="2">
    <citation type="submission" date="2021-04" db="EMBL/GenBank/DDBJ databases">
        <authorList>
            <person name="Dong X."/>
        </authorList>
    </citation>
    <scope>NUCLEOTIDE SEQUENCE</scope>
    <source>
        <strain evidence="1">LLY</strain>
    </source>
</reference>
<dbReference type="Proteomes" id="UP001056766">
    <property type="component" value="Unassembled WGS sequence"/>
</dbReference>
<organism evidence="1 2">
    <name type="scientific">Methanococcoides seepicolus</name>
    <dbReference type="NCBI Taxonomy" id="2828780"/>
    <lineage>
        <taxon>Archaea</taxon>
        <taxon>Methanobacteriati</taxon>
        <taxon>Methanobacteriota</taxon>
        <taxon>Stenosarchaea group</taxon>
        <taxon>Methanomicrobia</taxon>
        <taxon>Methanosarcinales</taxon>
        <taxon>Methanosarcinaceae</taxon>
        <taxon>Methanococcoides</taxon>
    </lineage>
</organism>
<dbReference type="RefSeq" id="WP_250866998.1">
    <property type="nucleotide sequence ID" value="NZ_JAGSOI010000003.1"/>
</dbReference>
<accession>A0A9E5DAN6</accession>
<evidence type="ECO:0000313" key="1">
    <source>
        <dbReference type="EMBL" id="MCM1985618.1"/>
    </source>
</evidence>
<gene>
    <name evidence="1" type="ORF">KDK67_01080</name>
</gene>